<protein>
    <submittedName>
        <fullName evidence="2">Uncharacterized protein</fullName>
    </submittedName>
</protein>
<keyword evidence="3" id="KW-1185">Reference proteome</keyword>
<keyword evidence="1" id="KW-0732">Signal</keyword>
<gene>
    <name evidence="2" type="primary">RvY_09943</name>
    <name evidence="2" type="synonym">RvY_09943.2</name>
    <name evidence="2" type="ORF">RvY_09943-2</name>
</gene>
<name>A0A1D1VDH5_RAMVA</name>
<reference evidence="2 3" key="1">
    <citation type="journal article" date="2016" name="Nat. Commun.">
        <title>Extremotolerant tardigrade genome and improved radiotolerance of human cultured cells by tardigrade-unique protein.</title>
        <authorList>
            <person name="Hashimoto T."/>
            <person name="Horikawa D.D."/>
            <person name="Saito Y."/>
            <person name="Kuwahara H."/>
            <person name="Kozuka-Hata H."/>
            <person name="Shin-I T."/>
            <person name="Minakuchi Y."/>
            <person name="Ohishi K."/>
            <person name="Motoyama A."/>
            <person name="Aizu T."/>
            <person name="Enomoto A."/>
            <person name="Kondo K."/>
            <person name="Tanaka S."/>
            <person name="Hara Y."/>
            <person name="Koshikawa S."/>
            <person name="Sagara H."/>
            <person name="Miura T."/>
            <person name="Yokobori S."/>
            <person name="Miyagawa K."/>
            <person name="Suzuki Y."/>
            <person name="Kubo T."/>
            <person name="Oyama M."/>
            <person name="Kohara Y."/>
            <person name="Fujiyama A."/>
            <person name="Arakawa K."/>
            <person name="Katayama T."/>
            <person name="Toyoda A."/>
            <person name="Kunieda T."/>
        </authorList>
    </citation>
    <scope>NUCLEOTIDE SEQUENCE [LARGE SCALE GENOMIC DNA]</scope>
    <source>
        <strain evidence="2 3">YOKOZUNA-1</strain>
    </source>
</reference>
<organism evidence="2 3">
    <name type="scientific">Ramazzottius varieornatus</name>
    <name type="common">Water bear</name>
    <name type="synonym">Tardigrade</name>
    <dbReference type="NCBI Taxonomy" id="947166"/>
    <lineage>
        <taxon>Eukaryota</taxon>
        <taxon>Metazoa</taxon>
        <taxon>Ecdysozoa</taxon>
        <taxon>Tardigrada</taxon>
        <taxon>Eutardigrada</taxon>
        <taxon>Parachela</taxon>
        <taxon>Hypsibioidea</taxon>
        <taxon>Ramazzottiidae</taxon>
        <taxon>Ramazzottius</taxon>
    </lineage>
</organism>
<dbReference type="AlphaFoldDB" id="A0A1D1VDH5"/>
<feature type="signal peptide" evidence="1">
    <location>
        <begin position="1"/>
        <end position="20"/>
    </location>
</feature>
<proteinExistence type="predicted"/>
<dbReference type="Proteomes" id="UP000186922">
    <property type="component" value="Unassembled WGS sequence"/>
</dbReference>
<evidence type="ECO:0000256" key="1">
    <source>
        <dbReference type="SAM" id="SignalP"/>
    </source>
</evidence>
<dbReference type="EMBL" id="BDGG01000005">
    <property type="protein sequence ID" value="GAU98855.1"/>
    <property type="molecule type" value="Genomic_DNA"/>
</dbReference>
<sequence>MRAIFIAFFVLACCAAVLHAGCCPRTFTYCGSTLNVARLGSNCGVELDPQTLYSCHSNEQPTVVKRCANRCVDGLAGQNDYCDGEGK</sequence>
<accession>A0A1D1VDH5</accession>
<evidence type="ECO:0000313" key="2">
    <source>
        <dbReference type="EMBL" id="GAU98855.1"/>
    </source>
</evidence>
<feature type="chain" id="PRO_5008898321" evidence="1">
    <location>
        <begin position="21"/>
        <end position="87"/>
    </location>
</feature>
<comment type="caution">
    <text evidence="2">The sequence shown here is derived from an EMBL/GenBank/DDBJ whole genome shotgun (WGS) entry which is preliminary data.</text>
</comment>
<evidence type="ECO:0000313" key="3">
    <source>
        <dbReference type="Proteomes" id="UP000186922"/>
    </source>
</evidence>